<accession>A0A3N5ADR3</accession>
<evidence type="ECO:0000259" key="6">
    <source>
        <dbReference type="Pfam" id="PF04893"/>
    </source>
</evidence>
<feature type="transmembrane region" description="Helical" evidence="5">
    <location>
        <begin position="207"/>
        <end position="229"/>
    </location>
</feature>
<feature type="transmembrane region" description="Helical" evidence="5">
    <location>
        <begin position="124"/>
        <end position="152"/>
    </location>
</feature>
<dbReference type="InterPro" id="IPR006977">
    <property type="entry name" value="Yip1_dom"/>
</dbReference>
<dbReference type="Proteomes" id="UP000282654">
    <property type="component" value="Unassembled WGS sequence"/>
</dbReference>
<evidence type="ECO:0000313" key="8">
    <source>
        <dbReference type="Proteomes" id="UP000282654"/>
    </source>
</evidence>
<proteinExistence type="predicted"/>
<organism evidence="7 8">
    <name type="scientific">Thermodesulfitimonas autotrophica</name>
    <dbReference type="NCBI Taxonomy" id="1894989"/>
    <lineage>
        <taxon>Bacteria</taxon>
        <taxon>Bacillati</taxon>
        <taxon>Bacillota</taxon>
        <taxon>Clostridia</taxon>
        <taxon>Thermoanaerobacterales</taxon>
        <taxon>Thermoanaerobacteraceae</taxon>
        <taxon>Thermodesulfitimonas</taxon>
    </lineage>
</organism>
<reference evidence="7 8" key="1">
    <citation type="submission" date="2018-11" db="EMBL/GenBank/DDBJ databases">
        <title>Genomic Encyclopedia of Type Strains, Phase IV (KMG-IV): sequencing the most valuable type-strain genomes for metagenomic binning, comparative biology and taxonomic classification.</title>
        <authorList>
            <person name="Goeker M."/>
        </authorList>
    </citation>
    <scope>NUCLEOTIDE SEQUENCE [LARGE SCALE GENOMIC DNA]</scope>
    <source>
        <strain evidence="7 8">DSM 102936</strain>
    </source>
</reference>
<keyword evidence="8" id="KW-1185">Reference proteome</keyword>
<dbReference type="AlphaFoldDB" id="A0A3N5ADR3"/>
<sequence>MVGKDGQVSGWRRVGQLLFSPGKVFPALAAQHWLKPALLLVGLNLLLAGIIAPKTAAFAAWLVKQGAAQVPPEKLAEVQALAPKAAVSGLFVGALVVPWVTWVAVAALLQLFAALSAREASFGALFTVAVYGYLPVFLRTVIANLLFLVTPLENLTMRSQLSLAVFLPPQKSFLYFFLANCSPFTWWSLVLWGVGGAAVMKARPGTVTAYLFALWLLLALALAGLSSLAPAPPGV</sequence>
<dbReference type="RefSeq" id="WP_123931239.1">
    <property type="nucleotide sequence ID" value="NZ_RKRE01000003.1"/>
</dbReference>
<feature type="transmembrane region" description="Helical" evidence="5">
    <location>
        <begin position="172"/>
        <end position="195"/>
    </location>
</feature>
<evidence type="ECO:0000256" key="3">
    <source>
        <dbReference type="ARBA" id="ARBA00022989"/>
    </source>
</evidence>
<dbReference type="GO" id="GO:0016020">
    <property type="term" value="C:membrane"/>
    <property type="evidence" value="ECO:0007669"/>
    <property type="project" value="UniProtKB-SubCell"/>
</dbReference>
<protein>
    <submittedName>
        <fullName evidence="7">Yip1-like protein</fullName>
    </submittedName>
</protein>
<dbReference type="EMBL" id="RKRE01000003">
    <property type="protein sequence ID" value="RPF42703.1"/>
    <property type="molecule type" value="Genomic_DNA"/>
</dbReference>
<evidence type="ECO:0000256" key="2">
    <source>
        <dbReference type="ARBA" id="ARBA00022692"/>
    </source>
</evidence>
<keyword evidence="3 5" id="KW-1133">Transmembrane helix</keyword>
<feature type="transmembrane region" description="Helical" evidence="5">
    <location>
        <begin position="90"/>
        <end position="112"/>
    </location>
</feature>
<evidence type="ECO:0000256" key="1">
    <source>
        <dbReference type="ARBA" id="ARBA00004141"/>
    </source>
</evidence>
<feature type="domain" description="Yip1" evidence="6">
    <location>
        <begin position="16"/>
        <end position="223"/>
    </location>
</feature>
<name>A0A3N5ADR3_9THEO</name>
<evidence type="ECO:0000256" key="5">
    <source>
        <dbReference type="SAM" id="Phobius"/>
    </source>
</evidence>
<gene>
    <name evidence="7" type="ORF">EDD75_1812</name>
</gene>
<keyword evidence="2 5" id="KW-0812">Transmembrane</keyword>
<comment type="subcellular location">
    <subcellularLocation>
        <location evidence="1">Membrane</location>
        <topology evidence="1">Multi-pass membrane protein</topology>
    </subcellularLocation>
</comment>
<comment type="caution">
    <text evidence="7">The sequence shown here is derived from an EMBL/GenBank/DDBJ whole genome shotgun (WGS) entry which is preliminary data.</text>
</comment>
<evidence type="ECO:0000256" key="4">
    <source>
        <dbReference type="ARBA" id="ARBA00023136"/>
    </source>
</evidence>
<dbReference type="Pfam" id="PF04893">
    <property type="entry name" value="Yip1"/>
    <property type="match status" value="1"/>
</dbReference>
<keyword evidence="4 5" id="KW-0472">Membrane</keyword>
<feature type="transmembrane region" description="Helical" evidence="5">
    <location>
        <begin position="37"/>
        <end position="63"/>
    </location>
</feature>
<dbReference type="OrthoDB" id="1724610at2"/>
<evidence type="ECO:0000313" key="7">
    <source>
        <dbReference type="EMBL" id="RPF42703.1"/>
    </source>
</evidence>